<dbReference type="Gene3D" id="1.20.120.330">
    <property type="entry name" value="Nucleotidyltransferases domain 2"/>
    <property type="match status" value="1"/>
</dbReference>
<gene>
    <name evidence="1" type="ORF">ACFQDL_19080</name>
</gene>
<keyword evidence="2" id="KW-1185">Reference proteome</keyword>
<organism evidence="1 2">
    <name type="scientific">Marinobacterium aestuariivivens</name>
    <dbReference type="NCBI Taxonomy" id="1698799"/>
    <lineage>
        <taxon>Bacteria</taxon>
        <taxon>Pseudomonadati</taxon>
        <taxon>Pseudomonadota</taxon>
        <taxon>Gammaproteobacteria</taxon>
        <taxon>Oceanospirillales</taxon>
        <taxon>Oceanospirillaceae</taxon>
        <taxon>Marinobacterium</taxon>
    </lineage>
</organism>
<dbReference type="EMBL" id="JBHSWE010000001">
    <property type="protein sequence ID" value="MFC6671930.1"/>
    <property type="molecule type" value="Genomic_DNA"/>
</dbReference>
<dbReference type="NCBIfam" id="TIGR01987">
    <property type="entry name" value="HI0074"/>
    <property type="match status" value="1"/>
</dbReference>
<evidence type="ECO:0000313" key="2">
    <source>
        <dbReference type="Proteomes" id="UP001596422"/>
    </source>
</evidence>
<name>A0ABW2A340_9GAMM</name>
<dbReference type="Pfam" id="PF08780">
    <property type="entry name" value="NTase_sub_bind"/>
    <property type="match status" value="1"/>
</dbReference>
<proteinExistence type="predicted"/>
<sequence length="139" mass="16322">MLDLSALQRAVMSLEAVIGETRNETFMASLNEVQRSAFIAGAIQNFEFTYELCWKFMKRWLDLNLGSTYVEGVSRRELFRLAHQNRLIDSVDDWMLFHRARNQTSHVYDRKVADEVYSVAVRFLPDARELLQRIESKND</sequence>
<comment type="caution">
    <text evidence="1">The sequence shown here is derived from an EMBL/GenBank/DDBJ whole genome shotgun (WGS) entry which is preliminary data.</text>
</comment>
<reference evidence="2" key="1">
    <citation type="journal article" date="2019" name="Int. J. Syst. Evol. Microbiol.">
        <title>The Global Catalogue of Microorganisms (GCM) 10K type strain sequencing project: providing services to taxonomists for standard genome sequencing and annotation.</title>
        <authorList>
            <consortium name="The Broad Institute Genomics Platform"/>
            <consortium name="The Broad Institute Genome Sequencing Center for Infectious Disease"/>
            <person name="Wu L."/>
            <person name="Ma J."/>
        </authorList>
    </citation>
    <scope>NUCLEOTIDE SEQUENCE [LARGE SCALE GENOMIC DNA]</scope>
    <source>
        <strain evidence="2">NBRC 111756</strain>
    </source>
</reference>
<protein>
    <submittedName>
        <fullName evidence="1">HI0074 family nucleotidyltransferase substrate-binding subunit</fullName>
    </submittedName>
</protein>
<dbReference type="Proteomes" id="UP001596422">
    <property type="component" value="Unassembled WGS sequence"/>
</dbReference>
<accession>A0ABW2A340</accession>
<dbReference type="RefSeq" id="WP_379910406.1">
    <property type="nucleotide sequence ID" value="NZ_JBHSWE010000001.1"/>
</dbReference>
<dbReference type="InterPro" id="IPR010235">
    <property type="entry name" value="HepT"/>
</dbReference>
<evidence type="ECO:0000313" key="1">
    <source>
        <dbReference type="EMBL" id="MFC6671930.1"/>
    </source>
</evidence>
<dbReference type="SUPFAM" id="SSF81593">
    <property type="entry name" value="Nucleotidyltransferase substrate binding subunit/domain"/>
    <property type="match status" value="1"/>
</dbReference>